<dbReference type="GO" id="GO:0003676">
    <property type="term" value="F:nucleic acid binding"/>
    <property type="evidence" value="ECO:0007669"/>
    <property type="project" value="InterPro"/>
</dbReference>
<dbReference type="EMBL" id="ASPP01000250">
    <property type="protein sequence ID" value="ETO36819.1"/>
    <property type="molecule type" value="Genomic_DNA"/>
</dbReference>
<gene>
    <name evidence="1" type="ORF">RFI_00243</name>
</gene>
<dbReference type="SUPFAM" id="SSF53098">
    <property type="entry name" value="Ribonuclease H-like"/>
    <property type="match status" value="1"/>
</dbReference>
<dbReference type="AlphaFoldDB" id="X6PFI3"/>
<sequence>MLITSMIYLCPQSNKSPFAIFNEPTSDEILLSLDFDCIAIFCDGSTFLNPGIGGAGLVIQDPYLPQWPELEYSDIYKFPIMDCQKILRSFNEDNAPKTYWIKGHSGIPVNDKVDLVANNARKKASNCNIGFVNVSIIQEKKN</sequence>
<evidence type="ECO:0000313" key="1">
    <source>
        <dbReference type="EMBL" id="ETO36819.1"/>
    </source>
</evidence>
<organism evidence="1 2">
    <name type="scientific">Reticulomyxa filosa</name>
    <dbReference type="NCBI Taxonomy" id="46433"/>
    <lineage>
        <taxon>Eukaryota</taxon>
        <taxon>Sar</taxon>
        <taxon>Rhizaria</taxon>
        <taxon>Retaria</taxon>
        <taxon>Foraminifera</taxon>
        <taxon>Monothalamids</taxon>
        <taxon>Reticulomyxidae</taxon>
        <taxon>Reticulomyxa</taxon>
    </lineage>
</organism>
<dbReference type="InterPro" id="IPR036397">
    <property type="entry name" value="RNaseH_sf"/>
</dbReference>
<name>X6PFI3_RETFI</name>
<dbReference type="OrthoDB" id="8058536at2759"/>
<dbReference type="InterPro" id="IPR012337">
    <property type="entry name" value="RNaseH-like_sf"/>
</dbReference>
<dbReference type="Gene3D" id="3.30.420.10">
    <property type="entry name" value="Ribonuclease H-like superfamily/Ribonuclease H"/>
    <property type="match status" value="1"/>
</dbReference>
<keyword evidence="2" id="KW-1185">Reference proteome</keyword>
<evidence type="ECO:0000313" key="2">
    <source>
        <dbReference type="Proteomes" id="UP000023152"/>
    </source>
</evidence>
<comment type="caution">
    <text evidence="1">The sequence shown here is derived from an EMBL/GenBank/DDBJ whole genome shotgun (WGS) entry which is preliminary data.</text>
</comment>
<dbReference type="Proteomes" id="UP000023152">
    <property type="component" value="Unassembled WGS sequence"/>
</dbReference>
<accession>X6PFI3</accession>
<protein>
    <submittedName>
        <fullName evidence="1">Ribonuclease HI</fullName>
    </submittedName>
</protein>
<reference evidence="1 2" key="1">
    <citation type="journal article" date="2013" name="Curr. Biol.">
        <title>The Genome of the Foraminiferan Reticulomyxa filosa.</title>
        <authorList>
            <person name="Glockner G."/>
            <person name="Hulsmann N."/>
            <person name="Schleicher M."/>
            <person name="Noegel A.A."/>
            <person name="Eichinger L."/>
            <person name="Gallinger C."/>
            <person name="Pawlowski J."/>
            <person name="Sierra R."/>
            <person name="Euteneuer U."/>
            <person name="Pillet L."/>
            <person name="Moustafa A."/>
            <person name="Platzer M."/>
            <person name="Groth M."/>
            <person name="Szafranski K."/>
            <person name="Schliwa M."/>
        </authorList>
    </citation>
    <scope>NUCLEOTIDE SEQUENCE [LARGE SCALE GENOMIC DNA]</scope>
</reference>
<proteinExistence type="predicted"/>